<evidence type="ECO:0000256" key="4">
    <source>
        <dbReference type="ARBA" id="ARBA00022723"/>
    </source>
</evidence>
<evidence type="ECO:0000313" key="10">
    <source>
        <dbReference type="Proteomes" id="UP001500235"/>
    </source>
</evidence>
<dbReference type="Proteomes" id="UP001500235">
    <property type="component" value="Unassembled WGS sequence"/>
</dbReference>
<gene>
    <name evidence="9" type="ORF">GCM10022280_14620</name>
</gene>
<dbReference type="CDD" id="cd00884">
    <property type="entry name" value="beta_CA_cladeB"/>
    <property type="match status" value="1"/>
</dbReference>
<evidence type="ECO:0000313" key="9">
    <source>
        <dbReference type="EMBL" id="GAA4016632.1"/>
    </source>
</evidence>
<keyword evidence="10" id="KW-1185">Reference proteome</keyword>
<dbReference type="RefSeq" id="WP_344706729.1">
    <property type="nucleotide sequence ID" value="NZ_BAABBQ010000001.1"/>
</dbReference>
<dbReference type="InterPro" id="IPR036874">
    <property type="entry name" value="Carbonic_anhydrase_sf"/>
</dbReference>
<comment type="similarity">
    <text evidence="2 8">Belongs to the beta-class carbonic anhydrase family.</text>
</comment>
<protein>
    <recommendedName>
        <fullName evidence="3 8">Carbonic anhydrase</fullName>
        <ecNumber evidence="3 8">4.2.1.1</ecNumber>
    </recommendedName>
    <alternativeName>
        <fullName evidence="8">Carbonate dehydratase</fullName>
    </alternativeName>
</protein>
<reference evidence="10" key="1">
    <citation type="journal article" date="2019" name="Int. J. Syst. Evol. Microbiol.">
        <title>The Global Catalogue of Microorganisms (GCM) 10K type strain sequencing project: providing services to taxonomists for standard genome sequencing and annotation.</title>
        <authorList>
            <consortium name="The Broad Institute Genomics Platform"/>
            <consortium name="The Broad Institute Genome Sequencing Center for Infectious Disease"/>
            <person name="Wu L."/>
            <person name="Ma J."/>
        </authorList>
    </citation>
    <scope>NUCLEOTIDE SEQUENCE [LARGE SCALE GENOMIC DNA]</scope>
    <source>
        <strain evidence="10">JCM 17563</strain>
    </source>
</reference>
<dbReference type="PROSITE" id="PS00705">
    <property type="entry name" value="PROK_CO2_ANHYDRASE_2"/>
    <property type="match status" value="1"/>
</dbReference>
<accession>A0ABP7SUA0</accession>
<organism evidence="9 10">
    <name type="scientific">Sphingomonas swuensis</name>
    <dbReference type="NCBI Taxonomy" id="977800"/>
    <lineage>
        <taxon>Bacteria</taxon>
        <taxon>Pseudomonadati</taxon>
        <taxon>Pseudomonadota</taxon>
        <taxon>Alphaproteobacteria</taxon>
        <taxon>Sphingomonadales</taxon>
        <taxon>Sphingomonadaceae</taxon>
        <taxon>Sphingomonas</taxon>
    </lineage>
</organism>
<comment type="function">
    <text evidence="8">Reversible hydration of carbon dioxide.</text>
</comment>
<evidence type="ECO:0000256" key="5">
    <source>
        <dbReference type="ARBA" id="ARBA00022833"/>
    </source>
</evidence>
<dbReference type="Pfam" id="PF00484">
    <property type="entry name" value="Pro_CA"/>
    <property type="match status" value="1"/>
</dbReference>
<dbReference type="InterPro" id="IPR045066">
    <property type="entry name" value="Beta_CA_cladeB"/>
</dbReference>
<keyword evidence="4" id="KW-0479">Metal-binding</keyword>
<keyword evidence="6 8" id="KW-0456">Lyase</keyword>
<comment type="cofactor">
    <cofactor evidence="1">
        <name>Zn(2+)</name>
        <dbReference type="ChEBI" id="CHEBI:29105"/>
    </cofactor>
</comment>
<dbReference type="InterPro" id="IPR001765">
    <property type="entry name" value="Carbonic_anhydrase"/>
</dbReference>
<dbReference type="Gene3D" id="3.40.1050.10">
    <property type="entry name" value="Carbonic anhydrase"/>
    <property type="match status" value="1"/>
</dbReference>
<sequence length="216" mass="23502">MSEFRALLQGYDRFRAGRYETERRRWESLATGQSPPVMIIGCCDSRVDPATIFDTEPGQAFILRNVANLVPPCEPDGGLHGVSSALEFAVTKLGVRHIVVMGHGACGGVAAALGGHGDPDRTFIDRWIGLLDPAVERVRASGTDDPQHALELEGVKTSLHNLRTFPFVAEREARGEIELHGCHFAIAEGRLWELDEASGRFHAVGEPDLDHAGAKE</sequence>
<dbReference type="PANTHER" id="PTHR11002">
    <property type="entry name" value="CARBONIC ANHYDRASE"/>
    <property type="match status" value="1"/>
</dbReference>
<dbReference type="SMART" id="SM00947">
    <property type="entry name" value="Pro_CA"/>
    <property type="match status" value="1"/>
</dbReference>
<evidence type="ECO:0000256" key="1">
    <source>
        <dbReference type="ARBA" id="ARBA00001947"/>
    </source>
</evidence>
<evidence type="ECO:0000256" key="6">
    <source>
        <dbReference type="ARBA" id="ARBA00023239"/>
    </source>
</evidence>
<name>A0ABP7SUA0_9SPHN</name>
<proteinExistence type="inferred from homology"/>
<evidence type="ECO:0000256" key="2">
    <source>
        <dbReference type="ARBA" id="ARBA00006217"/>
    </source>
</evidence>
<dbReference type="EMBL" id="BAABBQ010000001">
    <property type="protein sequence ID" value="GAA4016632.1"/>
    <property type="molecule type" value="Genomic_DNA"/>
</dbReference>
<keyword evidence="5 8" id="KW-0862">Zinc</keyword>
<dbReference type="SUPFAM" id="SSF53056">
    <property type="entry name" value="beta-carbonic anhydrase, cab"/>
    <property type="match status" value="1"/>
</dbReference>
<evidence type="ECO:0000256" key="8">
    <source>
        <dbReference type="RuleBase" id="RU003956"/>
    </source>
</evidence>
<comment type="caution">
    <text evidence="9">The sequence shown here is derived from an EMBL/GenBank/DDBJ whole genome shotgun (WGS) entry which is preliminary data.</text>
</comment>
<evidence type="ECO:0000256" key="3">
    <source>
        <dbReference type="ARBA" id="ARBA00012925"/>
    </source>
</evidence>
<dbReference type="PANTHER" id="PTHR11002:SF76">
    <property type="entry name" value="CARBONIC ANHYDRASE"/>
    <property type="match status" value="1"/>
</dbReference>
<comment type="catalytic activity">
    <reaction evidence="7 8">
        <text>hydrogencarbonate + H(+) = CO2 + H2O</text>
        <dbReference type="Rhea" id="RHEA:10748"/>
        <dbReference type="ChEBI" id="CHEBI:15377"/>
        <dbReference type="ChEBI" id="CHEBI:15378"/>
        <dbReference type="ChEBI" id="CHEBI:16526"/>
        <dbReference type="ChEBI" id="CHEBI:17544"/>
        <dbReference type="EC" id="4.2.1.1"/>
    </reaction>
</comment>
<dbReference type="EC" id="4.2.1.1" evidence="3 8"/>
<dbReference type="InterPro" id="IPR015892">
    <property type="entry name" value="Carbonic_anhydrase_CS"/>
</dbReference>
<evidence type="ECO:0000256" key="7">
    <source>
        <dbReference type="ARBA" id="ARBA00048348"/>
    </source>
</evidence>